<evidence type="ECO:0000313" key="6">
    <source>
        <dbReference type="Proteomes" id="UP000887013"/>
    </source>
</evidence>
<dbReference type="GO" id="GO:0004526">
    <property type="term" value="F:ribonuclease P activity"/>
    <property type="evidence" value="ECO:0007669"/>
    <property type="project" value="UniProtKB-UniRule"/>
</dbReference>
<dbReference type="GO" id="GO:0000172">
    <property type="term" value="C:ribonuclease MRP complex"/>
    <property type="evidence" value="ECO:0007669"/>
    <property type="project" value="InterPro"/>
</dbReference>
<accession>A0A8X6U647</accession>
<comment type="function">
    <text evidence="4">Component of ribonuclease P, a ribonucleoprotein complex that generates mature tRNA molecules by cleaving their 5'-ends. Also a component of the MRP ribonuclease complex, which cleaves pre-rRNA sequences.</text>
</comment>
<dbReference type="InterPro" id="IPR036882">
    <property type="entry name" value="Alba-like_dom_sf"/>
</dbReference>
<comment type="similarity">
    <text evidence="4">Belongs to the histone-like Alba family.</text>
</comment>
<protein>
    <recommendedName>
        <fullName evidence="4">Ribonuclease P protein subunit p20</fullName>
        <shortName evidence="4">RNaseP protein p20</shortName>
    </recommendedName>
</protein>
<keyword evidence="3 4" id="KW-0539">Nucleus</keyword>
<dbReference type="InterPro" id="IPR014612">
    <property type="entry name" value="Pop7/Rpp20"/>
</dbReference>
<evidence type="ECO:0000313" key="5">
    <source>
        <dbReference type="EMBL" id="GFT82202.1"/>
    </source>
</evidence>
<comment type="subcellular location">
    <subcellularLocation>
        <location evidence="1 4">Nucleus</location>
        <location evidence="1 4">Nucleolus</location>
    </subcellularLocation>
</comment>
<keyword evidence="4" id="KW-0698">rRNA processing</keyword>
<dbReference type="GO" id="GO:0006364">
    <property type="term" value="P:rRNA processing"/>
    <property type="evidence" value="ECO:0007669"/>
    <property type="project" value="UniProtKB-KW"/>
</dbReference>
<reference evidence="5" key="1">
    <citation type="submission" date="2020-08" db="EMBL/GenBank/DDBJ databases">
        <title>Multicomponent nature underlies the extraordinary mechanical properties of spider dragline silk.</title>
        <authorList>
            <person name="Kono N."/>
            <person name="Nakamura H."/>
            <person name="Mori M."/>
            <person name="Yoshida Y."/>
            <person name="Ohtoshi R."/>
            <person name="Malay A.D."/>
            <person name="Moran D.A.P."/>
            <person name="Tomita M."/>
            <person name="Numata K."/>
            <person name="Arakawa K."/>
        </authorList>
    </citation>
    <scope>NUCLEOTIDE SEQUENCE</scope>
</reference>
<evidence type="ECO:0000256" key="4">
    <source>
        <dbReference type="PIRNR" id="PIRNR036572"/>
    </source>
</evidence>
<evidence type="ECO:0000256" key="2">
    <source>
        <dbReference type="ARBA" id="ARBA00022694"/>
    </source>
</evidence>
<sequence length="146" mass="16572">MDSAKKIRKSPKLKQDVEIKMTPRTVRDRENSDPDYRIERRITPRLPKRKNDVYVNQKTSFVGQLNKCKSLLLSEKEIHIHGLGAAVNTAVNLALQLKSFYMNTITLEATTSTVDLIDDHHSLSTGHSVENRRNSAIHIKLAQVLA</sequence>
<dbReference type="PANTHER" id="PTHR15314:SF1">
    <property type="entry name" value="RIBONUCLEASE P PROTEIN SUBUNIT P20"/>
    <property type="match status" value="1"/>
</dbReference>
<dbReference type="EMBL" id="BMAW01023313">
    <property type="protein sequence ID" value="GFT82202.1"/>
    <property type="molecule type" value="Genomic_DNA"/>
</dbReference>
<keyword evidence="6" id="KW-1185">Reference proteome</keyword>
<organism evidence="5 6">
    <name type="scientific">Nephila pilipes</name>
    <name type="common">Giant wood spider</name>
    <name type="synonym">Nephila maculata</name>
    <dbReference type="NCBI Taxonomy" id="299642"/>
    <lineage>
        <taxon>Eukaryota</taxon>
        <taxon>Metazoa</taxon>
        <taxon>Ecdysozoa</taxon>
        <taxon>Arthropoda</taxon>
        <taxon>Chelicerata</taxon>
        <taxon>Arachnida</taxon>
        <taxon>Araneae</taxon>
        <taxon>Araneomorphae</taxon>
        <taxon>Entelegynae</taxon>
        <taxon>Araneoidea</taxon>
        <taxon>Nephilidae</taxon>
        <taxon>Nephila</taxon>
    </lineage>
</organism>
<dbReference type="OrthoDB" id="416729at2759"/>
<dbReference type="GO" id="GO:0005655">
    <property type="term" value="C:nucleolar ribonuclease P complex"/>
    <property type="evidence" value="ECO:0007669"/>
    <property type="project" value="InterPro"/>
</dbReference>
<gene>
    <name evidence="5" type="primary">Pop7</name>
    <name evidence="5" type="ORF">NPIL_326241</name>
</gene>
<dbReference type="Pfam" id="PF12328">
    <property type="entry name" value="Rpp20"/>
    <property type="match status" value="1"/>
</dbReference>
<keyword evidence="2 4" id="KW-0819">tRNA processing</keyword>
<dbReference type="GO" id="GO:0003676">
    <property type="term" value="F:nucleic acid binding"/>
    <property type="evidence" value="ECO:0007669"/>
    <property type="project" value="InterPro"/>
</dbReference>
<evidence type="ECO:0000256" key="3">
    <source>
        <dbReference type="ARBA" id="ARBA00023242"/>
    </source>
</evidence>
<dbReference type="PANTHER" id="PTHR15314">
    <property type="entry name" value="RIBONUCLEASE P PROTEIN SUBUNIT P20"/>
    <property type="match status" value="1"/>
</dbReference>
<dbReference type="AlphaFoldDB" id="A0A8X6U647"/>
<name>A0A8X6U647_NEPPI</name>
<comment type="caution">
    <text evidence="5">The sequence shown here is derived from an EMBL/GenBank/DDBJ whole genome shotgun (WGS) entry which is preliminary data.</text>
</comment>
<dbReference type="SUPFAM" id="SSF82704">
    <property type="entry name" value="AlbA-like"/>
    <property type="match status" value="1"/>
</dbReference>
<evidence type="ECO:0000256" key="1">
    <source>
        <dbReference type="ARBA" id="ARBA00004604"/>
    </source>
</evidence>
<dbReference type="GO" id="GO:0001682">
    <property type="term" value="P:tRNA 5'-leader removal"/>
    <property type="evidence" value="ECO:0007669"/>
    <property type="project" value="InterPro"/>
</dbReference>
<dbReference type="PIRSF" id="PIRSF036572">
    <property type="entry name" value="RPP20"/>
    <property type="match status" value="1"/>
</dbReference>
<proteinExistence type="inferred from homology"/>
<dbReference type="Gene3D" id="3.30.110.20">
    <property type="entry name" value="Alba-like domain"/>
    <property type="match status" value="1"/>
</dbReference>
<dbReference type="Proteomes" id="UP000887013">
    <property type="component" value="Unassembled WGS sequence"/>
</dbReference>